<dbReference type="PANTHER" id="PTHR11505">
    <property type="entry name" value="L1 TRANSPOSABLE ELEMENT-RELATED"/>
    <property type="match status" value="1"/>
</dbReference>
<dbReference type="InterPro" id="IPR004244">
    <property type="entry name" value="Transposase_22"/>
</dbReference>
<accession>A0AAD7R1L0</accession>
<name>A0AAD7R1L0_9TELE</name>
<reference evidence="2" key="1">
    <citation type="journal article" date="2023" name="Science">
        <title>Genome structures resolve the early diversification of teleost fishes.</title>
        <authorList>
            <person name="Parey E."/>
            <person name="Louis A."/>
            <person name="Montfort J."/>
            <person name="Bouchez O."/>
            <person name="Roques C."/>
            <person name="Iampietro C."/>
            <person name="Lluch J."/>
            <person name="Castinel A."/>
            <person name="Donnadieu C."/>
            <person name="Desvignes T."/>
            <person name="Floi Bucao C."/>
            <person name="Jouanno E."/>
            <person name="Wen M."/>
            <person name="Mejri S."/>
            <person name="Dirks R."/>
            <person name="Jansen H."/>
            <person name="Henkel C."/>
            <person name="Chen W.J."/>
            <person name="Zahm M."/>
            <person name="Cabau C."/>
            <person name="Klopp C."/>
            <person name="Thompson A.W."/>
            <person name="Robinson-Rechavi M."/>
            <person name="Braasch I."/>
            <person name="Lecointre G."/>
            <person name="Bobe J."/>
            <person name="Postlethwait J.H."/>
            <person name="Berthelot C."/>
            <person name="Roest Crollius H."/>
            <person name="Guiguen Y."/>
        </authorList>
    </citation>
    <scope>NUCLEOTIDE SEQUENCE</scope>
    <source>
        <strain evidence="2">NC1722</strain>
    </source>
</reference>
<evidence type="ECO:0000256" key="1">
    <source>
        <dbReference type="SAM" id="MobiDB-lite"/>
    </source>
</evidence>
<protein>
    <submittedName>
        <fullName evidence="2">Uncharacterized protein</fullName>
    </submittedName>
</protein>
<dbReference type="AlphaFoldDB" id="A0AAD7R1L0"/>
<dbReference type="EMBL" id="JAINUG010001371">
    <property type="protein sequence ID" value="KAJ8355364.1"/>
    <property type="molecule type" value="Genomic_DNA"/>
</dbReference>
<dbReference type="Proteomes" id="UP001221898">
    <property type="component" value="Unassembled WGS sequence"/>
</dbReference>
<dbReference type="Gene3D" id="1.20.5.340">
    <property type="match status" value="1"/>
</dbReference>
<keyword evidence="3" id="KW-1185">Reference proteome</keyword>
<comment type="caution">
    <text evidence="2">The sequence shown here is derived from an EMBL/GenBank/DDBJ whole genome shotgun (WGS) entry which is preliminary data.</text>
</comment>
<sequence>MILVKDELKRSIERIQNKLGRTWSRFIELERGATDHSTRITELEANVGSLTTRVTYLDNRCEDLEGRMRRNNIRLLGIPEGVEGSRPTESVSRAASGAARPG</sequence>
<feature type="region of interest" description="Disordered" evidence="1">
    <location>
        <begin position="80"/>
        <end position="102"/>
    </location>
</feature>
<organism evidence="2 3">
    <name type="scientific">Aldrovandia affinis</name>
    <dbReference type="NCBI Taxonomy" id="143900"/>
    <lineage>
        <taxon>Eukaryota</taxon>
        <taxon>Metazoa</taxon>
        <taxon>Chordata</taxon>
        <taxon>Craniata</taxon>
        <taxon>Vertebrata</taxon>
        <taxon>Euteleostomi</taxon>
        <taxon>Actinopterygii</taxon>
        <taxon>Neopterygii</taxon>
        <taxon>Teleostei</taxon>
        <taxon>Notacanthiformes</taxon>
        <taxon>Halosauridae</taxon>
        <taxon>Aldrovandia</taxon>
    </lineage>
</organism>
<dbReference type="SUPFAM" id="SSF57997">
    <property type="entry name" value="Tropomyosin"/>
    <property type="match status" value="1"/>
</dbReference>
<evidence type="ECO:0000313" key="2">
    <source>
        <dbReference type="EMBL" id="KAJ8355364.1"/>
    </source>
</evidence>
<proteinExistence type="predicted"/>
<gene>
    <name evidence="2" type="ORF">AAFF_G00061740</name>
</gene>
<evidence type="ECO:0000313" key="3">
    <source>
        <dbReference type="Proteomes" id="UP001221898"/>
    </source>
</evidence>